<dbReference type="AlphaFoldDB" id="A0A2I4F5D5"/>
<dbReference type="Pfam" id="PF24626">
    <property type="entry name" value="SH3_Tf2-1"/>
    <property type="match status" value="1"/>
</dbReference>
<name>A0A2I4F5D5_JUGRE</name>
<dbReference type="Pfam" id="PF00385">
    <property type="entry name" value="Chromo"/>
    <property type="match status" value="1"/>
</dbReference>
<dbReference type="Proteomes" id="UP000235220">
    <property type="component" value="Chromosome 2"/>
</dbReference>
<dbReference type="InterPro" id="IPR016197">
    <property type="entry name" value="Chromo-like_dom_sf"/>
</dbReference>
<proteinExistence type="predicted"/>
<sequence length="146" mass="16563">MTPFQALYGICPPKLLTYVPVALRRNMKLAPRFYGPFQIVEKIGQVAYKLNLPSSARIHPVFHVSCLKKKLGDQISPLSTLRPVDSEGNVQPKPELILERRMKKVGNQASTEVLIKWVGVSIEDSSWEKLWKLRSLYPHLVGTVLQ</sequence>
<dbReference type="InterPro" id="IPR023780">
    <property type="entry name" value="Chromo_domain"/>
</dbReference>
<dbReference type="InterPro" id="IPR000953">
    <property type="entry name" value="Chromo/chromo_shadow_dom"/>
</dbReference>
<dbReference type="PROSITE" id="PS50013">
    <property type="entry name" value="CHROMO_2"/>
    <property type="match status" value="1"/>
</dbReference>
<dbReference type="GeneID" id="108995708"/>
<organism evidence="1 2">
    <name type="scientific">Juglans regia</name>
    <name type="common">English walnut</name>
    <dbReference type="NCBI Taxonomy" id="51240"/>
    <lineage>
        <taxon>Eukaryota</taxon>
        <taxon>Viridiplantae</taxon>
        <taxon>Streptophyta</taxon>
        <taxon>Embryophyta</taxon>
        <taxon>Tracheophyta</taxon>
        <taxon>Spermatophyta</taxon>
        <taxon>Magnoliopsida</taxon>
        <taxon>eudicotyledons</taxon>
        <taxon>Gunneridae</taxon>
        <taxon>Pentapetalae</taxon>
        <taxon>rosids</taxon>
        <taxon>fabids</taxon>
        <taxon>Fagales</taxon>
        <taxon>Juglandaceae</taxon>
        <taxon>Juglans</taxon>
    </lineage>
</organism>
<dbReference type="SUPFAM" id="SSF54160">
    <property type="entry name" value="Chromo domain-like"/>
    <property type="match status" value="1"/>
</dbReference>
<protein>
    <submittedName>
        <fullName evidence="2">Uncharacterized protein LOC108995708</fullName>
    </submittedName>
</protein>
<dbReference type="PANTHER" id="PTHR46148">
    <property type="entry name" value="CHROMO DOMAIN-CONTAINING PROTEIN"/>
    <property type="match status" value="1"/>
</dbReference>
<dbReference type="InterPro" id="IPR056924">
    <property type="entry name" value="SH3_Tf2-1"/>
</dbReference>
<dbReference type="RefSeq" id="XP_018826865.1">
    <property type="nucleotide sequence ID" value="XM_018971320.1"/>
</dbReference>
<keyword evidence="1" id="KW-1185">Reference proteome</keyword>
<reference evidence="2" key="1">
    <citation type="submission" date="2025-08" db="UniProtKB">
        <authorList>
            <consortium name="RefSeq"/>
        </authorList>
    </citation>
    <scope>IDENTIFICATION</scope>
    <source>
        <tissue evidence="2">Leaves</tissue>
    </source>
</reference>
<dbReference type="OrthoDB" id="5554229at2759"/>
<dbReference type="Gene3D" id="2.40.50.40">
    <property type="match status" value="1"/>
</dbReference>
<gene>
    <name evidence="2" type="primary">LOC108995708</name>
</gene>
<dbReference type="KEGG" id="jre:108995708"/>
<dbReference type="PANTHER" id="PTHR46148:SF54">
    <property type="entry name" value="RETROTRANSPOSON-LIKE PROTEIN"/>
    <property type="match status" value="1"/>
</dbReference>
<dbReference type="Gramene" id="Jr02_09590_p1">
    <property type="protein sequence ID" value="cds.Jr02_09590_p1"/>
    <property type="gene ID" value="Jr02_09590"/>
</dbReference>
<evidence type="ECO:0000313" key="1">
    <source>
        <dbReference type="Proteomes" id="UP000235220"/>
    </source>
</evidence>
<accession>A0A2I4F5D5</accession>
<dbReference type="STRING" id="51240.A0A2I4F5D5"/>
<evidence type="ECO:0000313" key="2">
    <source>
        <dbReference type="RefSeq" id="XP_018826865.1"/>
    </source>
</evidence>